<dbReference type="Proteomes" id="UP000053070">
    <property type="component" value="Unassembled WGS sequence"/>
</dbReference>
<dbReference type="InterPro" id="IPR011611">
    <property type="entry name" value="PfkB_dom"/>
</dbReference>
<evidence type="ECO:0000259" key="4">
    <source>
        <dbReference type="Pfam" id="PF00294"/>
    </source>
</evidence>
<reference evidence="5 6" key="1">
    <citation type="submission" date="2015-04" db="EMBL/GenBank/DDBJ databases">
        <title>The draft genome sequence of Erythrobacr gangjinensis K7-2.</title>
        <authorList>
            <person name="Zhuang L."/>
            <person name="Liu Y."/>
            <person name="Shao Z."/>
        </authorList>
    </citation>
    <scope>NUCLEOTIDE SEQUENCE [LARGE SCALE GENOMIC DNA]</scope>
    <source>
        <strain evidence="5 6">K7-2</strain>
    </source>
</reference>
<dbReference type="EMBL" id="LBHC01000001">
    <property type="protein sequence ID" value="KLE33347.1"/>
    <property type="molecule type" value="Genomic_DNA"/>
</dbReference>
<dbReference type="GO" id="GO:0042840">
    <property type="term" value="P:D-glucuronate catabolic process"/>
    <property type="evidence" value="ECO:0007669"/>
    <property type="project" value="TreeGrafter"/>
</dbReference>
<dbReference type="STRING" id="502682.BMF35_a0052"/>
<dbReference type="PATRIC" id="fig|502682.8.peg.1077"/>
<evidence type="ECO:0000256" key="2">
    <source>
        <dbReference type="ARBA" id="ARBA00022679"/>
    </source>
</evidence>
<dbReference type="InterPro" id="IPR002173">
    <property type="entry name" value="Carboh/pur_kinase_PfkB_CS"/>
</dbReference>
<keyword evidence="2" id="KW-0808">Transferase</keyword>
<keyword evidence="3" id="KW-0418">Kinase</keyword>
<evidence type="ECO:0000313" key="6">
    <source>
        <dbReference type="Proteomes" id="UP000053070"/>
    </source>
</evidence>
<comment type="caution">
    <text evidence="5">The sequence shown here is derived from an EMBL/GenBank/DDBJ whole genome shotgun (WGS) entry which is preliminary data.</text>
</comment>
<protein>
    <recommendedName>
        <fullName evidence="4">Carbohydrate kinase PfkB domain-containing protein</fullName>
    </recommendedName>
</protein>
<evidence type="ECO:0000256" key="1">
    <source>
        <dbReference type="ARBA" id="ARBA00010688"/>
    </source>
</evidence>
<name>A0A0G9MRJ0_9SPHN</name>
<organism evidence="5 6">
    <name type="scientific">Aurantiacibacter gangjinensis</name>
    <dbReference type="NCBI Taxonomy" id="502682"/>
    <lineage>
        <taxon>Bacteria</taxon>
        <taxon>Pseudomonadati</taxon>
        <taxon>Pseudomonadota</taxon>
        <taxon>Alphaproteobacteria</taxon>
        <taxon>Sphingomonadales</taxon>
        <taxon>Erythrobacteraceae</taxon>
        <taxon>Aurantiacibacter</taxon>
    </lineage>
</organism>
<keyword evidence="6" id="KW-1185">Reference proteome</keyword>
<proteinExistence type="inferred from homology"/>
<accession>A0A0G9MRJ0</accession>
<dbReference type="InterPro" id="IPR029056">
    <property type="entry name" value="Ribokinase-like"/>
</dbReference>
<dbReference type="GO" id="GO:0008673">
    <property type="term" value="F:2-dehydro-3-deoxygluconokinase activity"/>
    <property type="evidence" value="ECO:0007669"/>
    <property type="project" value="TreeGrafter"/>
</dbReference>
<dbReference type="PANTHER" id="PTHR43085:SF15">
    <property type="entry name" value="2-DEHYDRO-3-DEOXYGLUCONOKINASE"/>
    <property type="match status" value="1"/>
</dbReference>
<dbReference type="PROSITE" id="PS00584">
    <property type="entry name" value="PFKB_KINASES_2"/>
    <property type="match status" value="1"/>
</dbReference>
<dbReference type="CDD" id="cd01166">
    <property type="entry name" value="KdgK"/>
    <property type="match status" value="1"/>
</dbReference>
<dbReference type="GO" id="GO:0005829">
    <property type="term" value="C:cytosol"/>
    <property type="evidence" value="ECO:0007669"/>
    <property type="project" value="TreeGrafter"/>
</dbReference>
<dbReference type="PANTHER" id="PTHR43085">
    <property type="entry name" value="HEXOKINASE FAMILY MEMBER"/>
    <property type="match status" value="1"/>
</dbReference>
<dbReference type="InterPro" id="IPR050306">
    <property type="entry name" value="PfkB_Carbo_kinase"/>
</dbReference>
<comment type="similarity">
    <text evidence="1">Belongs to the carbohydrate kinase PfkB family.</text>
</comment>
<sequence>MIELSRVPDQEMWSISFGGDCANVAIYCARLGLETHFMSATGQDPYSASMRAFLTAEGVCDDLLLVHHDRLPGLYAIQTDASGERTFTYWRDSSAARGFHEVEGSAQALQNASEADVFYLSGITLSLFDRNYRAQIAELARSVRARGGHVAFDGNYRARGWADPAAAREAVASMAGHCSIALPTFDDERALHGDTHEDQAIRRWHDAGVDLVVLKVGAEGAVVSSKDGTAERVPIAQPRDAYDTTGAGDSFNAGFLSAYLAGATALEAAAAGNRLAGEVVMHPGAIIPAEAMPV</sequence>
<dbReference type="GO" id="GO:0019698">
    <property type="term" value="P:D-galacturonate catabolic process"/>
    <property type="evidence" value="ECO:0007669"/>
    <property type="project" value="TreeGrafter"/>
</dbReference>
<feature type="domain" description="Carbohydrate kinase PfkB" evidence="4">
    <location>
        <begin position="10"/>
        <end position="290"/>
    </location>
</feature>
<gene>
    <name evidence="5" type="ORF">AAW01_05260</name>
</gene>
<dbReference type="GO" id="GO:0006974">
    <property type="term" value="P:DNA damage response"/>
    <property type="evidence" value="ECO:0007669"/>
    <property type="project" value="TreeGrafter"/>
</dbReference>
<evidence type="ECO:0000313" key="5">
    <source>
        <dbReference type="EMBL" id="KLE33347.1"/>
    </source>
</evidence>
<dbReference type="Pfam" id="PF00294">
    <property type="entry name" value="PfkB"/>
    <property type="match status" value="1"/>
</dbReference>
<dbReference type="AlphaFoldDB" id="A0A0G9MRJ0"/>
<evidence type="ECO:0000256" key="3">
    <source>
        <dbReference type="ARBA" id="ARBA00022777"/>
    </source>
</evidence>
<dbReference type="Gene3D" id="3.40.1190.20">
    <property type="match status" value="1"/>
</dbReference>
<dbReference type="SUPFAM" id="SSF53613">
    <property type="entry name" value="Ribokinase-like"/>
    <property type="match status" value="1"/>
</dbReference>